<dbReference type="EMBL" id="CADCTR010000236">
    <property type="protein sequence ID" value="CAA9227258.1"/>
    <property type="molecule type" value="Genomic_DNA"/>
</dbReference>
<accession>A0A6J4HNB1</accession>
<organism evidence="1">
    <name type="scientific">uncultured Chloroflexia bacterium</name>
    <dbReference type="NCBI Taxonomy" id="1672391"/>
    <lineage>
        <taxon>Bacteria</taxon>
        <taxon>Bacillati</taxon>
        <taxon>Chloroflexota</taxon>
        <taxon>Chloroflexia</taxon>
        <taxon>environmental samples</taxon>
    </lineage>
</organism>
<sequence>CTLSWTLSSTLCTQPSLRPRDTEHCEPPHVTSRERSLWHTTRRSSASYSSRNLWLRSSSAARRFSS</sequence>
<gene>
    <name evidence="1" type="ORF">AVDCRST_MAG93-725</name>
</gene>
<feature type="non-terminal residue" evidence="1">
    <location>
        <position position="66"/>
    </location>
</feature>
<feature type="non-terminal residue" evidence="1">
    <location>
        <position position="1"/>
    </location>
</feature>
<protein>
    <submittedName>
        <fullName evidence="1">Uncharacterized protein</fullName>
    </submittedName>
</protein>
<dbReference type="AlphaFoldDB" id="A0A6J4HNB1"/>
<reference evidence="1" key="1">
    <citation type="submission" date="2020-02" db="EMBL/GenBank/DDBJ databases">
        <authorList>
            <person name="Meier V. D."/>
        </authorList>
    </citation>
    <scope>NUCLEOTIDE SEQUENCE</scope>
    <source>
        <strain evidence="1">AVDCRST_MAG93</strain>
    </source>
</reference>
<evidence type="ECO:0000313" key="1">
    <source>
        <dbReference type="EMBL" id="CAA9227258.1"/>
    </source>
</evidence>
<name>A0A6J4HNB1_9CHLR</name>
<proteinExistence type="predicted"/>